<accession>E2BVT3</accession>
<dbReference type="AlphaFoldDB" id="E2BVT3"/>
<proteinExistence type="predicted"/>
<name>E2BVT3_HARSA</name>
<dbReference type="InterPro" id="IPR044822">
    <property type="entry name" value="Myb_DNA-bind_4"/>
</dbReference>
<evidence type="ECO:0000313" key="3">
    <source>
        <dbReference type="Proteomes" id="UP000008237"/>
    </source>
</evidence>
<evidence type="ECO:0000313" key="2">
    <source>
        <dbReference type="EMBL" id="EFN80196.1"/>
    </source>
</evidence>
<dbReference type="OrthoDB" id="7550490at2759"/>
<reference evidence="2 3" key="1">
    <citation type="journal article" date="2010" name="Science">
        <title>Genomic comparison of the ants Camponotus floridanus and Harpegnathos saltator.</title>
        <authorList>
            <person name="Bonasio R."/>
            <person name="Zhang G."/>
            <person name="Ye C."/>
            <person name="Mutti N.S."/>
            <person name="Fang X."/>
            <person name="Qin N."/>
            <person name="Donahue G."/>
            <person name="Yang P."/>
            <person name="Li Q."/>
            <person name="Li C."/>
            <person name="Zhang P."/>
            <person name="Huang Z."/>
            <person name="Berger S.L."/>
            <person name="Reinberg D."/>
            <person name="Wang J."/>
            <person name="Liebig J."/>
        </authorList>
    </citation>
    <scope>NUCLEOTIDE SEQUENCE [LARGE SCALE GENOMIC DNA]</scope>
    <source>
        <strain evidence="2 3">R22 G/1</strain>
    </source>
</reference>
<feature type="domain" description="Myb/SANT-like DNA-binding" evidence="1">
    <location>
        <begin position="2"/>
        <end position="81"/>
    </location>
</feature>
<dbReference type="Pfam" id="PF13837">
    <property type="entry name" value="Myb_DNA-bind_4"/>
    <property type="match status" value="1"/>
</dbReference>
<dbReference type="Proteomes" id="UP000008237">
    <property type="component" value="Unassembled WGS sequence"/>
</dbReference>
<keyword evidence="3" id="KW-1185">Reference proteome</keyword>
<dbReference type="PANTHER" id="PTHR47595:SF1">
    <property type="entry name" value="MYB_SANT-LIKE DNA-BINDING DOMAIN-CONTAINING PROTEIN"/>
    <property type="match status" value="1"/>
</dbReference>
<dbReference type="InParanoid" id="E2BVT3"/>
<dbReference type="EMBL" id="GL450961">
    <property type="protein sequence ID" value="EFN80196.1"/>
    <property type="molecule type" value="Genomic_DNA"/>
</dbReference>
<protein>
    <recommendedName>
        <fullName evidence="1">Myb/SANT-like DNA-binding domain-containing protein</fullName>
    </recommendedName>
</protein>
<dbReference type="Gene3D" id="1.10.10.60">
    <property type="entry name" value="Homeodomain-like"/>
    <property type="match status" value="1"/>
</dbReference>
<organism evidence="3">
    <name type="scientific">Harpegnathos saltator</name>
    <name type="common">Jerdon's jumping ant</name>
    <dbReference type="NCBI Taxonomy" id="610380"/>
    <lineage>
        <taxon>Eukaryota</taxon>
        <taxon>Metazoa</taxon>
        <taxon>Ecdysozoa</taxon>
        <taxon>Arthropoda</taxon>
        <taxon>Hexapoda</taxon>
        <taxon>Insecta</taxon>
        <taxon>Pterygota</taxon>
        <taxon>Neoptera</taxon>
        <taxon>Endopterygota</taxon>
        <taxon>Hymenoptera</taxon>
        <taxon>Apocrita</taxon>
        <taxon>Aculeata</taxon>
        <taxon>Formicoidea</taxon>
        <taxon>Formicidae</taxon>
        <taxon>Ponerinae</taxon>
        <taxon>Ponerini</taxon>
        <taxon>Harpegnathos</taxon>
    </lineage>
</organism>
<sequence>MTTLLLSEVKEHKEQLNIQPHKVFWKEICSTINSIGYNITLDQCYSKWKSLKRKYTQIKDNNNRTGASNQRWIYFEMVDSILKTRPEIEPVSLASFDNYQYAVTE</sequence>
<evidence type="ECO:0000259" key="1">
    <source>
        <dbReference type="Pfam" id="PF13837"/>
    </source>
</evidence>
<gene>
    <name evidence="2" type="ORF">EAI_04247</name>
</gene>
<dbReference type="PANTHER" id="PTHR47595">
    <property type="entry name" value="HEAT SHOCK 70 KDA PROTEIN 14"/>
    <property type="match status" value="1"/>
</dbReference>